<evidence type="ECO:0000313" key="5">
    <source>
        <dbReference type="EMBL" id="MFC5436371.1"/>
    </source>
</evidence>
<dbReference type="InterPro" id="IPR012334">
    <property type="entry name" value="Pectin_lyas_fold"/>
</dbReference>
<feature type="non-terminal residue" evidence="5">
    <location>
        <position position="189"/>
    </location>
</feature>
<dbReference type="InterPro" id="IPR011050">
    <property type="entry name" value="Pectin_lyase_fold/virulence"/>
</dbReference>
<sequence length="189" mass="19681">MFEQKTGIAASIDATLAARRGTSIRRSLGMAGAALAFSLLALPASAANWWSTSPSISIGSKTINVRNAGALGNGRHDDTAAFQAAINSLPSTGGTITVPAGTYMIDALRSINMRSHVRLQLSSGAKLVAIPNSSQRSHVIKAWKVTNVEITGGAIVGERARHIGTTGEWGMGIDILASSKVYVHDLTIS</sequence>
<keyword evidence="5" id="KW-0378">Hydrolase</keyword>
<evidence type="ECO:0000256" key="2">
    <source>
        <dbReference type="ARBA" id="ARBA00023277"/>
    </source>
</evidence>
<reference evidence="6" key="1">
    <citation type="journal article" date="2019" name="Int. J. Syst. Evol. Microbiol.">
        <title>The Global Catalogue of Microorganisms (GCM) 10K type strain sequencing project: providing services to taxonomists for standard genome sequencing and annotation.</title>
        <authorList>
            <consortium name="The Broad Institute Genomics Platform"/>
            <consortium name="The Broad Institute Genome Sequencing Center for Infectious Disease"/>
            <person name="Wu L."/>
            <person name="Ma J."/>
        </authorList>
    </citation>
    <scope>NUCLEOTIDE SEQUENCE [LARGE SCALE GENOMIC DNA]</scope>
    <source>
        <strain evidence="6">JCM 17130</strain>
    </source>
</reference>
<dbReference type="EMBL" id="JBHSMK010000004">
    <property type="protein sequence ID" value="MFC5436371.1"/>
    <property type="molecule type" value="Genomic_DNA"/>
</dbReference>
<evidence type="ECO:0000259" key="4">
    <source>
        <dbReference type="Pfam" id="PF12708"/>
    </source>
</evidence>
<gene>
    <name evidence="5" type="ORF">ACFPME_07365</name>
</gene>
<keyword evidence="6" id="KW-1185">Reference proteome</keyword>
<dbReference type="GO" id="GO:0016787">
    <property type="term" value="F:hydrolase activity"/>
    <property type="evidence" value="ECO:0007669"/>
    <property type="project" value="UniProtKB-KW"/>
</dbReference>
<dbReference type="Pfam" id="PF12708">
    <property type="entry name" value="Pect-lyase_RHGA_epim"/>
    <property type="match status" value="1"/>
</dbReference>
<dbReference type="SUPFAM" id="SSF51126">
    <property type="entry name" value="Pectin lyase-like"/>
    <property type="match status" value="1"/>
</dbReference>
<accession>A0ABW0JKX4</accession>
<keyword evidence="3" id="KW-0624">Polysaccharide degradation</keyword>
<evidence type="ECO:0000313" key="6">
    <source>
        <dbReference type="Proteomes" id="UP001596013"/>
    </source>
</evidence>
<organism evidence="5 6">
    <name type="scientific">Rhodanobacter umsongensis</name>
    <dbReference type="NCBI Taxonomy" id="633153"/>
    <lineage>
        <taxon>Bacteria</taxon>
        <taxon>Pseudomonadati</taxon>
        <taxon>Pseudomonadota</taxon>
        <taxon>Gammaproteobacteria</taxon>
        <taxon>Lysobacterales</taxon>
        <taxon>Rhodanobacteraceae</taxon>
        <taxon>Rhodanobacter</taxon>
    </lineage>
</organism>
<comment type="caution">
    <text evidence="5">The sequence shown here is derived from an EMBL/GenBank/DDBJ whole genome shotgun (WGS) entry which is preliminary data.</text>
</comment>
<dbReference type="PANTHER" id="PTHR31736">
    <property type="match status" value="1"/>
</dbReference>
<dbReference type="PANTHER" id="PTHR31736:SF9">
    <property type="entry name" value="ENDO-XYLOGALACTURONAN HYDROLASE A-RELATED"/>
    <property type="match status" value="1"/>
</dbReference>
<protein>
    <submittedName>
        <fullName evidence="5">Glycosyl hydrolase family 28-related protein</fullName>
    </submittedName>
</protein>
<dbReference type="Gene3D" id="2.160.20.10">
    <property type="entry name" value="Single-stranded right-handed beta-helix, Pectin lyase-like"/>
    <property type="match status" value="1"/>
</dbReference>
<evidence type="ECO:0000256" key="3">
    <source>
        <dbReference type="ARBA" id="ARBA00023326"/>
    </source>
</evidence>
<proteinExistence type="predicted"/>
<dbReference type="RefSeq" id="WP_377303681.1">
    <property type="nucleotide sequence ID" value="NZ_JBHSMK010000004.1"/>
</dbReference>
<keyword evidence="2" id="KW-0119">Carbohydrate metabolism</keyword>
<dbReference type="Proteomes" id="UP001596013">
    <property type="component" value="Unassembled WGS sequence"/>
</dbReference>
<evidence type="ECO:0000256" key="1">
    <source>
        <dbReference type="ARBA" id="ARBA00022737"/>
    </source>
</evidence>
<name>A0ABW0JKX4_9GAMM</name>
<keyword evidence="1" id="KW-0677">Repeat</keyword>
<dbReference type="InterPro" id="IPR024535">
    <property type="entry name" value="RHGA/B-epi-like_pectate_lyase"/>
</dbReference>
<feature type="domain" description="Rhamnogalacturonase A/B/Epimerase-like pectate lyase" evidence="4">
    <location>
        <begin position="63"/>
        <end position="123"/>
    </location>
</feature>